<evidence type="ECO:0000313" key="1">
    <source>
        <dbReference type="EMBL" id="ALY06929.1"/>
    </source>
</evidence>
<evidence type="ECO:0000313" key="2">
    <source>
        <dbReference type="Proteomes" id="UP000223158"/>
    </source>
</evidence>
<dbReference type="GO" id="GO:0004521">
    <property type="term" value="F:RNA endonuclease activity"/>
    <property type="evidence" value="ECO:0007669"/>
    <property type="project" value="TreeGrafter"/>
</dbReference>
<accession>A0A1I9KKI7</accession>
<dbReference type="Proteomes" id="UP000223158">
    <property type="component" value="Segment"/>
</dbReference>
<dbReference type="GO" id="GO:0016075">
    <property type="term" value="P:rRNA catabolic process"/>
    <property type="evidence" value="ECO:0007669"/>
    <property type="project" value="TreeGrafter"/>
</dbReference>
<reference evidence="1 2" key="1">
    <citation type="submission" date="2015-11" db="EMBL/GenBank/DDBJ databases">
        <title>Lactobacillus brevis bacteriophage SA-C12: a mosaic Myoviridae member.</title>
        <authorList>
            <person name="Mahony J."/>
        </authorList>
    </citation>
    <scope>NUCLEOTIDE SEQUENCE [LARGE SCALE GENOMIC DNA]</scope>
</reference>
<sequence length="121" mass="13425">MLVNGEKISRGNIYIADLGERTSKHDATQRGRRPVIVVSNDKANEYSPSVTIVPLTSSTSKHELPTHSSFYLENHGTEVMNTALCEQIQNINVYQLLYCVGSIDYSVMNSIDHNLMVALGL</sequence>
<dbReference type="GO" id="GO:0006402">
    <property type="term" value="P:mRNA catabolic process"/>
    <property type="evidence" value="ECO:0007669"/>
    <property type="project" value="TreeGrafter"/>
</dbReference>
<dbReference type="Gene3D" id="2.30.30.110">
    <property type="match status" value="1"/>
</dbReference>
<dbReference type="EMBL" id="KU052488">
    <property type="protein sequence ID" value="ALY06929.1"/>
    <property type="molecule type" value="Genomic_DNA"/>
</dbReference>
<keyword evidence="2" id="KW-1185">Reference proteome</keyword>
<name>A0A1I9KKI7_9CAUD</name>
<dbReference type="GO" id="GO:0003677">
    <property type="term" value="F:DNA binding"/>
    <property type="evidence" value="ECO:0007669"/>
    <property type="project" value="InterPro"/>
</dbReference>
<gene>
    <name evidence="1" type="ORF">SAC12_108</name>
</gene>
<dbReference type="Pfam" id="PF02452">
    <property type="entry name" value="PemK_toxin"/>
    <property type="match status" value="1"/>
</dbReference>
<dbReference type="PIRSF" id="PIRSF033490">
    <property type="entry name" value="MazF"/>
    <property type="match status" value="1"/>
</dbReference>
<protein>
    <submittedName>
        <fullName evidence="1">MazF family toxin-antitoxin system protein</fullName>
    </submittedName>
</protein>
<organism evidence="1 2">
    <name type="scientific">Lactobacillus phage SA-C12</name>
    <dbReference type="NCBI Taxonomy" id="1755697"/>
    <lineage>
        <taxon>Viruses</taxon>
        <taxon>Duplodnaviria</taxon>
        <taxon>Heunggongvirae</taxon>
        <taxon>Uroviricota</taxon>
        <taxon>Caudoviricetes</taxon>
        <taxon>Tybeckvirinae</taxon>
        <taxon>Lenusvirus</taxon>
        <taxon>Lenusvirus SAC12</taxon>
    </lineage>
</organism>
<dbReference type="PANTHER" id="PTHR33988:SF2">
    <property type="entry name" value="ENDORIBONUCLEASE MAZF"/>
    <property type="match status" value="1"/>
</dbReference>
<dbReference type="SUPFAM" id="SSF50118">
    <property type="entry name" value="Cell growth inhibitor/plasmid maintenance toxic component"/>
    <property type="match status" value="1"/>
</dbReference>
<dbReference type="PANTHER" id="PTHR33988">
    <property type="entry name" value="ENDORIBONUCLEASE MAZF-RELATED"/>
    <property type="match status" value="1"/>
</dbReference>
<proteinExistence type="predicted"/>
<dbReference type="InterPro" id="IPR011067">
    <property type="entry name" value="Plasmid_toxin/cell-grow_inhib"/>
</dbReference>
<dbReference type="InterPro" id="IPR003477">
    <property type="entry name" value="PemK-like"/>
</dbReference>